<dbReference type="Proteomes" id="UP000193862">
    <property type="component" value="Unassembled WGS sequence"/>
</dbReference>
<name>A0A1Y5SCU4_9RHOB</name>
<organism evidence="1 2">
    <name type="scientific">Aquimixticola soesokkakensis</name>
    <dbReference type="NCBI Taxonomy" id="1519096"/>
    <lineage>
        <taxon>Bacteria</taxon>
        <taxon>Pseudomonadati</taxon>
        <taxon>Pseudomonadota</taxon>
        <taxon>Alphaproteobacteria</taxon>
        <taxon>Rhodobacterales</taxon>
        <taxon>Paracoccaceae</taxon>
        <taxon>Aquimixticola</taxon>
    </lineage>
</organism>
<dbReference type="AlphaFoldDB" id="A0A1Y5SCU4"/>
<sequence length="52" mass="5510">MGQVLRDCRAEVGSVGHWGAHTLSSGGQGRFFAYFTGRTGWRGAAVPVASAW</sequence>
<evidence type="ECO:0000313" key="2">
    <source>
        <dbReference type="Proteomes" id="UP000193862"/>
    </source>
</evidence>
<proteinExistence type="predicted"/>
<reference evidence="1 2" key="1">
    <citation type="submission" date="2017-03" db="EMBL/GenBank/DDBJ databases">
        <authorList>
            <person name="Afonso C.L."/>
            <person name="Miller P.J."/>
            <person name="Scott M.A."/>
            <person name="Spackman E."/>
            <person name="Goraichik I."/>
            <person name="Dimitrov K.M."/>
            <person name="Suarez D.L."/>
            <person name="Swayne D.E."/>
        </authorList>
    </citation>
    <scope>NUCLEOTIDE SEQUENCE [LARGE SCALE GENOMIC DNA]</scope>
    <source>
        <strain evidence="1 2">CECT 8620</strain>
    </source>
</reference>
<keyword evidence="2" id="KW-1185">Reference proteome</keyword>
<gene>
    <name evidence="1" type="ORF">AQS8620_01346</name>
</gene>
<protein>
    <submittedName>
        <fullName evidence="1">Uncharacterized protein</fullName>
    </submittedName>
</protein>
<dbReference type="EMBL" id="FWFS01000004">
    <property type="protein sequence ID" value="SLN37105.1"/>
    <property type="molecule type" value="Genomic_DNA"/>
</dbReference>
<accession>A0A1Y5SCU4</accession>
<evidence type="ECO:0000313" key="1">
    <source>
        <dbReference type="EMBL" id="SLN37105.1"/>
    </source>
</evidence>